<dbReference type="EMBL" id="AP005197">
    <property type="protein sequence ID" value="BAD31194.1"/>
    <property type="molecule type" value="Genomic_DNA"/>
</dbReference>
<evidence type="ECO:0000313" key="3">
    <source>
        <dbReference type="Proteomes" id="UP000000763"/>
    </source>
</evidence>
<reference evidence="3" key="3">
    <citation type="journal article" date="2005" name="Nature">
        <title>The map-based sequence of the rice genome.</title>
        <authorList>
            <consortium name="International rice genome sequencing project (IRGSP)"/>
            <person name="Matsumoto T."/>
            <person name="Wu J."/>
            <person name="Kanamori H."/>
            <person name="Katayose Y."/>
            <person name="Fujisawa M."/>
            <person name="Namiki N."/>
            <person name="Mizuno H."/>
            <person name="Yamamoto K."/>
            <person name="Antonio B.A."/>
            <person name="Baba T."/>
            <person name="Sakata K."/>
            <person name="Nagamura Y."/>
            <person name="Aoki H."/>
            <person name="Arikawa K."/>
            <person name="Arita K."/>
            <person name="Bito T."/>
            <person name="Chiden Y."/>
            <person name="Fujitsuka N."/>
            <person name="Fukunaka R."/>
            <person name="Hamada M."/>
            <person name="Harada C."/>
            <person name="Hayashi A."/>
            <person name="Hijishita S."/>
            <person name="Honda M."/>
            <person name="Hosokawa S."/>
            <person name="Ichikawa Y."/>
            <person name="Idonuma A."/>
            <person name="Iijima M."/>
            <person name="Ikeda M."/>
            <person name="Ikeno M."/>
            <person name="Ito K."/>
            <person name="Ito S."/>
            <person name="Ito T."/>
            <person name="Ito Y."/>
            <person name="Ito Y."/>
            <person name="Iwabuchi A."/>
            <person name="Kamiya K."/>
            <person name="Karasawa W."/>
            <person name="Kurita K."/>
            <person name="Katagiri S."/>
            <person name="Kikuta A."/>
            <person name="Kobayashi H."/>
            <person name="Kobayashi N."/>
            <person name="Machita K."/>
            <person name="Maehara T."/>
            <person name="Masukawa M."/>
            <person name="Mizubayashi T."/>
            <person name="Mukai Y."/>
            <person name="Nagasaki H."/>
            <person name="Nagata Y."/>
            <person name="Naito S."/>
            <person name="Nakashima M."/>
            <person name="Nakama Y."/>
            <person name="Nakamichi Y."/>
            <person name="Nakamura M."/>
            <person name="Meguro A."/>
            <person name="Negishi M."/>
            <person name="Ohta I."/>
            <person name="Ohta T."/>
            <person name="Okamoto M."/>
            <person name="Ono N."/>
            <person name="Saji S."/>
            <person name="Sakaguchi M."/>
            <person name="Sakai K."/>
            <person name="Shibata M."/>
            <person name="Shimokawa T."/>
            <person name="Song J."/>
            <person name="Takazaki Y."/>
            <person name="Terasawa K."/>
            <person name="Tsugane M."/>
            <person name="Tsuji K."/>
            <person name="Ueda S."/>
            <person name="Waki K."/>
            <person name="Yamagata H."/>
            <person name="Yamamoto M."/>
            <person name="Yamamoto S."/>
            <person name="Yamane H."/>
            <person name="Yoshiki S."/>
            <person name="Yoshihara R."/>
            <person name="Yukawa K."/>
            <person name="Zhong H."/>
            <person name="Yano M."/>
            <person name="Yuan Q."/>
            <person name="Ouyang S."/>
            <person name="Liu J."/>
            <person name="Jones K.M."/>
            <person name="Gansberger K."/>
            <person name="Moffat K."/>
            <person name="Hill J."/>
            <person name="Bera J."/>
            <person name="Fadrosh D."/>
            <person name="Jin S."/>
            <person name="Johri S."/>
            <person name="Kim M."/>
            <person name="Overton L."/>
            <person name="Reardon M."/>
            <person name="Tsitrin T."/>
            <person name="Vuong H."/>
            <person name="Weaver B."/>
            <person name="Ciecko A."/>
            <person name="Tallon L."/>
            <person name="Jackson J."/>
            <person name="Pai G."/>
            <person name="Aken S.V."/>
            <person name="Utterback T."/>
            <person name="Reidmuller S."/>
            <person name="Feldblyum T."/>
            <person name="Hsiao J."/>
            <person name="Zismann V."/>
            <person name="Iobst S."/>
            <person name="de Vazeille A.R."/>
            <person name="Buell C.R."/>
            <person name="Ying K."/>
            <person name="Li Y."/>
            <person name="Lu T."/>
            <person name="Huang Y."/>
            <person name="Zhao Q."/>
            <person name="Feng Q."/>
            <person name="Zhang L."/>
            <person name="Zhu J."/>
            <person name="Weng Q."/>
            <person name="Mu J."/>
            <person name="Lu Y."/>
            <person name="Fan D."/>
            <person name="Liu Y."/>
            <person name="Guan J."/>
            <person name="Zhang Y."/>
            <person name="Yu S."/>
            <person name="Liu X."/>
            <person name="Zhang Y."/>
            <person name="Hong G."/>
            <person name="Han B."/>
            <person name="Choisne N."/>
            <person name="Demange N."/>
            <person name="Orjeda G."/>
            <person name="Samain S."/>
            <person name="Cattolico L."/>
            <person name="Pelletier E."/>
            <person name="Couloux A."/>
            <person name="Segurens B."/>
            <person name="Wincker P."/>
            <person name="D'Hont A."/>
            <person name="Scarpelli C."/>
            <person name="Weissenbach J."/>
            <person name="Salanoubat M."/>
            <person name="Quetier F."/>
            <person name="Yu Y."/>
            <person name="Kim H.R."/>
            <person name="Rambo T."/>
            <person name="Currie J."/>
            <person name="Collura K."/>
            <person name="Luo M."/>
            <person name="Yang T."/>
            <person name="Ammiraju J.S.S."/>
            <person name="Engler F."/>
            <person name="Soderlund C."/>
            <person name="Wing R.A."/>
            <person name="Palmer L.E."/>
            <person name="de la Bastide M."/>
            <person name="Spiegel L."/>
            <person name="Nascimento L."/>
            <person name="Zutavern T."/>
            <person name="O'Shaughnessy A."/>
            <person name="Dike S."/>
            <person name="Dedhia N."/>
            <person name="Preston R."/>
            <person name="Balija V."/>
            <person name="McCombie W.R."/>
            <person name="Chow T."/>
            <person name="Chen H."/>
            <person name="Chung M."/>
            <person name="Chen C."/>
            <person name="Shaw J."/>
            <person name="Wu H."/>
            <person name="Hsiao K."/>
            <person name="Chao Y."/>
            <person name="Chu M."/>
            <person name="Cheng C."/>
            <person name="Hour A."/>
            <person name="Lee P."/>
            <person name="Lin S."/>
            <person name="Lin Y."/>
            <person name="Liou J."/>
            <person name="Liu S."/>
            <person name="Hsing Y."/>
            <person name="Raghuvanshi S."/>
            <person name="Mohanty A."/>
            <person name="Bharti A.K."/>
            <person name="Gaur A."/>
            <person name="Gupta V."/>
            <person name="Kumar D."/>
            <person name="Ravi V."/>
            <person name="Vij S."/>
            <person name="Kapur A."/>
            <person name="Khurana P."/>
            <person name="Khurana P."/>
            <person name="Khurana J.P."/>
            <person name="Tyagi A.K."/>
            <person name="Gaikwad K."/>
            <person name="Singh A."/>
            <person name="Dalal V."/>
            <person name="Srivastava S."/>
            <person name="Dixit A."/>
            <person name="Pal A.K."/>
            <person name="Ghazi I.A."/>
            <person name="Yadav M."/>
            <person name="Pandit A."/>
            <person name="Bhargava A."/>
            <person name="Sureshbabu K."/>
            <person name="Batra K."/>
            <person name="Sharma T.R."/>
            <person name="Mohapatra T."/>
            <person name="Singh N.K."/>
            <person name="Messing J."/>
            <person name="Nelson A.B."/>
            <person name="Fuks G."/>
            <person name="Kavchok S."/>
            <person name="Keizer G."/>
            <person name="Linton E."/>
            <person name="Llaca V."/>
            <person name="Song R."/>
            <person name="Tanyolac B."/>
            <person name="Young S."/>
            <person name="Ho-Il K."/>
            <person name="Hahn J.H."/>
            <person name="Sangsakoo G."/>
            <person name="Vanavichit A."/>
            <person name="de Mattos Luiz.A.T."/>
            <person name="Zimmer P.D."/>
            <person name="Malone G."/>
            <person name="Dellagostin O."/>
            <person name="de Oliveira A.C."/>
            <person name="Bevan M."/>
            <person name="Bancroft I."/>
            <person name="Minx P."/>
            <person name="Cordum H."/>
            <person name="Wilson R."/>
            <person name="Cheng Z."/>
            <person name="Jin W."/>
            <person name="Jiang J."/>
            <person name="Leong S.A."/>
            <person name="Iwama H."/>
            <person name="Gojobori T."/>
            <person name="Itoh T."/>
            <person name="Niimura Y."/>
            <person name="Fujii Y."/>
            <person name="Habara T."/>
            <person name="Sakai H."/>
            <person name="Sato Y."/>
            <person name="Wilson G."/>
            <person name="Kumar K."/>
            <person name="McCouch S."/>
            <person name="Juretic N."/>
            <person name="Hoen D."/>
            <person name="Wright S."/>
            <person name="Bruskiewich R."/>
            <person name="Bureau T."/>
            <person name="Miyao A."/>
            <person name="Hirochika H."/>
            <person name="Nishikawa T."/>
            <person name="Kadowaki K."/>
            <person name="Sugiura M."/>
            <person name="Burr B."/>
            <person name="Sasaki T."/>
        </authorList>
    </citation>
    <scope>NUCLEOTIDE SEQUENCE [LARGE SCALE GENOMIC DNA]</scope>
    <source>
        <strain evidence="3">cv. Nipponbare</strain>
    </source>
</reference>
<evidence type="ECO:0000313" key="1">
    <source>
        <dbReference type="EMBL" id="BAC06913.1"/>
    </source>
</evidence>
<reference evidence="2" key="2">
    <citation type="submission" date="2002-05" db="EMBL/GenBank/DDBJ databases">
        <title>Oryza sativa nipponbare(GA3) genomic DNA, chromosome 7, PAC clone:P0592C06.</title>
        <authorList>
            <person name="Sasaki T."/>
            <person name="Matsumoto T."/>
            <person name="Katayose Y."/>
        </authorList>
    </citation>
    <scope>NUCLEOTIDE SEQUENCE</scope>
</reference>
<organism evidence="1 3">
    <name type="scientific">Oryza sativa subsp. japonica</name>
    <name type="common">Rice</name>
    <dbReference type="NCBI Taxonomy" id="39947"/>
    <lineage>
        <taxon>Eukaryota</taxon>
        <taxon>Viridiplantae</taxon>
        <taxon>Streptophyta</taxon>
        <taxon>Embryophyta</taxon>
        <taxon>Tracheophyta</taxon>
        <taxon>Spermatophyta</taxon>
        <taxon>Magnoliopsida</taxon>
        <taxon>Liliopsida</taxon>
        <taxon>Poales</taxon>
        <taxon>Poaceae</taxon>
        <taxon>BOP clade</taxon>
        <taxon>Oryzoideae</taxon>
        <taxon>Oryzeae</taxon>
        <taxon>Oryzinae</taxon>
        <taxon>Oryza</taxon>
        <taxon>Oryza sativa</taxon>
    </lineage>
</organism>
<dbReference type="AlphaFoldDB" id="Q8LIS2"/>
<sequence>MRARRRWLVVTAGSTELVSAAGSTIEAERRSLLCAGGVWFGMRAGEAESYRQREATAASTPIPVACGSAGGVPCVPAAGDADAVSSASLRAAAVNGECRRSIEDPSAGFSRANRRWKADGTILRPSVKGDDGGTSMRIWADSFGIGDHVSQRLV</sequence>
<proteinExistence type="predicted"/>
<evidence type="ECO:0000313" key="2">
    <source>
        <dbReference type="EMBL" id="BAD31194.1"/>
    </source>
</evidence>
<reference evidence="1" key="1">
    <citation type="submission" date="2001-06" db="EMBL/GenBank/DDBJ databases">
        <title>Oryza sativa nipponbare(GA3) genomic DNA, chromosome 7, BAC clone:OJ1118_B03.</title>
        <authorList>
            <person name="Sasaki T."/>
            <person name="Matsumoto T."/>
            <person name="Yamamoto K."/>
        </authorList>
    </citation>
    <scope>NUCLEOTIDE SEQUENCE</scope>
</reference>
<dbReference type="EMBL" id="AP003740">
    <property type="protein sequence ID" value="BAC06913.1"/>
    <property type="molecule type" value="Genomic_DNA"/>
</dbReference>
<protein>
    <submittedName>
        <fullName evidence="1">Uncharacterized protein</fullName>
    </submittedName>
</protein>
<dbReference type="Proteomes" id="UP000000763">
    <property type="component" value="Chromosome 7"/>
</dbReference>
<gene>
    <name evidence="1" type="primary">OJ1118_B03.102</name>
    <name evidence="2" type="synonym">P0592C06.135</name>
</gene>
<reference evidence="3" key="4">
    <citation type="journal article" date="2008" name="Nucleic Acids Res.">
        <title>The rice annotation project database (RAP-DB): 2008 update.</title>
        <authorList>
            <consortium name="The rice annotation project (RAP)"/>
        </authorList>
    </citation>
    <scope>GENOME REANNOTATION</scope>
    <source>
        <strain evidence="3">cv. Nipponbare</strain>
    </source>
</reference>
<accession>Q8LIS2</accession>
<name>Q8LIS2_ORYSJ</name>